<sequence length="244" mass="27121">MKLIKKIKTNIRNNDASALVRVIIDAFAQNDWTTDTYLIALIAKISEYSTSLTEALKRLIAYSQLAEKDRVRDLKIRSLFKLVEGYTHIPVAEVKEAALVVYRILENYGMGIQDENNDAETAEVRSMLKDLGKEDVVTAIAKLQGVGEIISALTAAEDDFESIKLQQAEGEGAKQDLATASKLKKLAVKEINDNLVGYMNTMAKAKPDTYKATAQTIAHLIDESNELIKRRRTESEAETDAEVI</sequence>
<dbReference type="InterPro" id="IPR046228">
    <property type="entry name" value="DUF6261"/>
</dbReference>
<protein>
    <submittedName>
        <fullName evidence="1">Uncharacterized protein</fullName>
    </submittedName>
</protein>
<organism evidence="1 2">
    <name type="scientific">Marinifilum breve</name>
    <dbReference type="NCBI Taxonomy" id="2184082"/>
    <lineage>
        <taxon>Bacteria</taxon>
        <taxon>Pseudomonadati</taxon>
        <taxon>Bacteroidota</taxon>
        <taxon>Bacteroidia</taxon>
        <taxon>Marinilabiliales</taxon>
        <taxon>Marinifilaceae</taxon>
    </lineage>
</organism>
<dbReference type="OrthoDB" id="1123496at2"/>
<name>A0A2V4A2Y5_9BACT</name>
<dbReference type="AlphaFoldDB" id="A0A2V4A2Y5"/>
<proteinExistence type="predicted"/>
<accession>A0A2V4A2Y5</accession>
<evidence type="ECO:0000313" key="1">
    <source>
        <dbReference type="EMBL" id="PXY02888.1"/>
    </source>
</evidence>
<gene>
    <name evidence="1" type="ORF">DF185_01990</name>
</gene>
<dbReference type="Proteomes" id="UP000248079">
    <property type="component" value="Unassembled WGS sequence"/>
</dbReference>
<dbReference type="RefSeq" id="WP_110359045.1">
    <property type="nucleotide sequence ID" value="NZ_QFLI01000001.1"/>
</dbReference>
<dbReference type="Pfam" id="PF19775">
    <property type="entry name" value="DUF6261"/>
    <property type="match status" value="1"/>
</dbReference>
<keyword evidence="2" id="KW-1185">Reference proteome</keyword>
<evidence type="ECO:0000313" key="2">
    <source>
        <dbReference type="Proteomes" id="UP000248079"/>
    </source>
</evidence>
<dbReference type="EMBL" id="QFLI01000001">
    <property type="protein sequence ID" value="PXY02888.1"/>
    <property type="molecule type" value="Genomic_DNA"/>
</dbReference>
<reference evidence="1 2" key="1">
    <citation type="submission" date="2018-05" db="EMBL/GenBank/DDBJ databases">
        <title>Marinifilum breve JC075T sp. nov., a marine bacterium isolated from Yongle Blue Hole in the South China Sea.</title>
        <authorList>
            <person name="Fu T."/>
        </authorList>
    </citation>
    <scope>NUCLEOTIDE SEQUENCE [LARGE SCALE GENOMIC DNA]</scope>
    <source>
        <strain evidence="1 2">JC075</strain>
    </source>
</reference>
<comment type="caution">
    <text evidence="1">The sequence shown here is derived from an EMBL/GenBank/DDBJ whole genome shotgun (WGS) entry which is preliminary data.</text>
</comment>